<dbReference type="SUPFAM" id="SSF51735">
    <property type="entry name" value="NAD(P)-binding Rossmann-fold domains"/>
    <property type="match status" value="1"/>
</dbReference>
<proteinExistence type="predicted"/>
<dbReference type="RefSeq" id="WP_169036284.1">
    <property type="nucleotide sequence ID" value="NZ_LANA01000002.1"/>
</dbReference>
<sequence length="288" mass="31258">MQISFIGIGLMGFPMAKNLLKSGYKVKVFNRSQDKAKRLKEFGAEVSTSIKNVVINSDIIITMLTDDAAVEKVMGSEEFIKNIKPQATVIDMSSISPEISKKYSEILKERNINYLDAPVSGGTIGAEDASLAIMVGGDEKIFKENFDILKILGNPTLVGPVSSGQISKLANQIIVGVTIGAVAEAVTLCEKSGTKPDKMIKALAGGWADSKILQTHGKRMTDKDFSPKGKTTTQLKDMTNIINAGKAVDLHLPISKLIKEMYQNLVKNGHGDTDHSSLYNEINKIDKK</sequence>
<keyword evidence="6" id="KW-1185">Reference proteome</keyword>
<keyword evidence="1" id="KW-0560">Oxidoreductase</keyword>
<dbReference type="Pfam" id="PF14833">
    <property type="entry name" value="NAD_binding_11"/>
    <property type="match status" value="1"/>
</dbReference>
<dbReference type="SUPFAM" id="SSF48179">
    <property type="entry name" value="6-phosphogluconate dehydrogenase C-terminal domain-like"/>
    <property type="match status" value="1"/>
</dbReference>
<evidence type="ECO:0000256" key="2">
    <source>
        <dbReference type="ARBA" id="ARBA00023027"/>
    </source>
</evidence>
<reference evidence="5 6" key="1">
    <citation type="submission" date="2019-07" db="EMBL/GenBank/DDBJ databases">
        <title>SAR11 Genome Evolution.</title>
        <authorList>
            <person name="Giovannoni S."/>
        </authorList>
    </citation>
    <scope>NUCLEOTIDE SEQUENCE [LARGE SCALE GENOMIC DNA]</scope>
    <source>
        <strain evidence="5 6">HTCC9565</strain>
    </source>
</reference>
<dbReference type="PANTHER" id="PTHR43060">
    <property type="entry name" value="3-HYDROXYISOBUTYRATE DEHYDROGENASE-LIKE 1, MITOCHONDRIAL-RELATED"/>
    <property type="match status" value="1"/>
</dbReference>
<evidence type="ECO:0000259" key="3">
    <source>
        <dbReference type="Pfam" id="PF03446"/>
    </source>
</evidence>
<dbReference type="InterPro" id="IPR015815">
    <property type="entry name" value="HIBADH-related"/>
</dbReference>
<dbReference type="EMBL" id="LANA01000002">
    <property type="protein sequence ID" value="NMN67777.1"/>
    <property type="molecule type" value="Genomic_DNA"/>
</dbReference>
<dbReference type="InterPro" id="IPR029154">
    <property type="entry name" value="HIBADH-like_NADP-bd"/>
</dbReference>
<gene>
    <name evidence="5" type="ORF">VP91_00009260</name>
</gene>
<organism evidence="5 6">
    <name type="scientific">Pelagibacter ubique</name>
    <dbReference type="NCBI Taxonomy" id="198252"/>
    <lineage>
        <taxon>Bacteria</taxon>
        <taxon>Pseudomonadati</taxon>
        <taxon>Pseudomonadota</taxon>
        <taxon>Alphaproteobacteria</taxon>
        <taxon>Candidatus Pelagibacterales</taxon>
        <taxon>Candidatus Pelagibacteraceae</taxon>
        <taxon>Candidatus Pelagibacter</taxon>
    </lineage>
</organism>
<dbReference type="InterPro" id="IPR013328">
    <property type="entry name" value="6PGD_dom2"/>
</dbReference>
<dbReference type="InterPro" id="IPR006115">
    <property type="entry name" value="6PGDH_NADP-bd"/>
</dbReference>
<evidence type="ECO:0000256" key="1">
    <source>
        <dbReference type="ARBA" id="ARBA00023002"/>
    </source>
</evidence>
<protein>
    <submittedName>
        <fullName evidence="5">2-hydroxy-3-oxopropionate reductase</fullName>
    </submittedName>
</protein>
<dbReference type="Gene3D" id="1.10.1040.10">
    <property type="entry name" value="N-(1-d-carboxylethyl)-l-norvaline Dehydrogenase, domain 2"/>
    <property type="match status" value="1"/>
</dbReference>
<name>A0ABX1T105_PELUQ</name>
<dbReference type="Pfam" id="PF03446">
    <property type="entry name" value="NAD_binding_2"/>
    <property type="match status" value="1"/>
</dbReference>
<accession>A0ABX1T105</accession>
<feature type="domain" description="3-hydroxyisobutyrate dehydrogenase-like NAD-binding" evidence="4">
    <location>
        <begin position="163"/>
        <end position="280"/>
    </location>
</feature>
<evidence type="ECO:0000313" key="6">
    <source>
        <dbReference type="Proteomes" id="UP001166004"/>
    </source>
</evidence>
<keyword evidence="2" id="KW-0520">NAD</keyword>
<dbReference type="PIRSF" id="PIRSF000103">
    <property type="entry name" value="HIBADH"/>
    <property type="match status" value="1"/>
</dbReference>
<dbReference type="Gene3D" id="3.40.50.720">
    <property type="entry name" value="NAD(P)-binding Rossmann-like Domain"/>
    <property type="match status" value="1"/>
</dbReference>
<dbReference type="InterPro" id="IPR008927">
    <property type="entry name" value="6-PGluconate_DH-like_C_sf"/>
</dbReference>
<dbReference type="PANTHER" id="PTHR43060:SF15">
    <property type="entry name" value="3-HYDROXYISOBUTYRATE DEHYDROGENASE-LIKE 1, MITOCHONDRIAL-RELATED"/>
    <property type="match status" value="1"/>
</dbReference>
<comment type="caution">
    <text evidence="5">The sequence shown here is derived from an EMBL/GenBank/DDBJ whole genome shotgun (WGS) entry which is preliminary data.</text>
</comment>
<dbReference type="InterPro" id="IPR036291">
    <property type="entry name" value="NAD(P)-bd_dom_sf"/>
</dbReference>
<evidence type="ECO:0000313" key="5">
    <source>
        <dbReference type="EMBL" id="NMN67777.1"/>
    </source>
</evidence>
<dbReference type="Proteomes" id="UP001166004">
    <property type="component" value="Unassembled WGS sequence"/>
</dbReference>
<evidence type="ECO:0000259" key="4">
    <source>
        <dbReference type="Pfam" id="PF14833"/>
    </source>
</evidence>
<feature type="domain" description="6-phosphogluconate dehydrogenase NADP-binding" evidence="3">
    <location>
        <begin position="2"/>
        <end position="154"/>
    </location>
</feature>